<dbReference type="InterPro" id="IPR051461">
    <property type="entry name" value="UPF0750_membrane"/>
</dbReference>
<feature type="transmembrane region" description="Helical" evidence="6">
    <location>
        <begin position="109"/>
        <end position="127"/>
    </location>
</feature>
<evidence type="ECO:0000256" key="2">
    <source>
        <dbReference type="ARBA" id="ARBA00022475"/>
    </source>
</evidence>
<dbReference type="Gene3D" id="3.30.70.120">
    <property type="match status" value="1"/>
</dbReference>
<keyword evidence="9" id="KW-1185">Reference proteome</keyword>
<dbReference type="InterPro" id="IPR019264">
    <property type="entry name" value="DUF2179"/>
</dbReference>
<feature type="transmembrane region" description="Helical" evidence="6">
    <location>
        <begin position="175"/>
        <end position="194"/>
    </location>
</feature>
<feature type="transmembrane region" description="Helical" evidence="6">
    <location>
        <begin position="147"/>
        <end position="169"/>
    </location>
</feature>
<dbReference type="Proteomes" id="UP000707138">
    <property type="component" value="Unassembled WGS sequence"/>
</dbReference>
<evidence type="ECO:0000313" key="9">
    <source>
        <dbReference type="Proteomes" id="UP000707138"/>
    </source>
</evidence>
<dbReference type="InterPro" id="IPR003740">
    <property type="entry name" value="YitT"/>
</dbReference>
<evidence type="ECO:0000313" key="8">
    <source>
        <dbReference type="EMBL" id="MBM6912931.1"/>
    </source>
</evidence>
<feature type="transmembrane region" description="Helical" evidence="6">
    <location>
        <begin position="43"/>
        <end position="70"/>
    </location>
</feature>
<protein>
    <submittedName>
        <fullName evidence="8">YitT family protein</fullName>
    </submittedName>
</protein>
<reference evidence="8 9" key="1">
    <citation type="journal article" date="2021" name="Sci. Rep.">
        <title>The distribution of antibiotic resistance genes in chicken gut microbiota commensals.</title>
        <authorList>
            <person name="Juricova H."/>
            <person name="Matiasovicova J."/>
            <person name="Kubasova T."/>
            <person name="Cejkova D."/>
            <person name="Rychlik I."/>
        </authorList>
    </citation>
    <scope>NUCLEOTIDE SEQUENCE [LARGE SCALE GENOMIC DNA]</scope>
    <source>
        <strain evidence="8 9">An537</strain>
    </source>
</reference>
<proteinExistence type="predicted"/>
<dbReference type="InterPro" id="IPR015867">
    <property type="entry name" value="N-reg_PII/ATP_PRibTrfase_C"/>
</dbReference>
<keyword evidence="5 6" id="KW-0472">Membrane</keyword>
<evidence type="ECO:0000256" key="3">
    <source>
        <dbReference type="ARBA" id="ARBA00022692"/>
    </source>
</evidence>
<keyword evidence="3 6" id="KW-0812">Transmembrane</keyword>
<sequence length="351" mass="37539">MLTKWGPTARTVVLITIGAVLFAIGINAFIVPHKLVGGGISGIALMLFYLTGVPIGTLNLVLNIPILYAAYRWLGRWHLMITLIGTAISSFTINEFAFLQDYSLTQEPLVGAILGGITCGLGLGVVYRSGGNTGGLDPIALIIRKYYGLQMGSIVFAINMVILVISAAIVGVEPAAITLVSLYISAIITNKVIVGFSQRKAIFIISYKPYKICDLIIHHIGRGATILNGEGAYTHQHKQVILVVVGLMQVAKLKAAVQEEDPSAFLLITDAAEVIGRGFTFGSLPEPQQAVQQALHEGVCTECGHEHNTVKTDYEKSQDNHMAVNAEQESTSAIAAEKPINTEAATAAEKK</sequence>
<dbReference type="Pfam" id="PF02588">
    <property type="entry name" value="YitT_membrane"/>
    <property type="match status" value="1"/>
</dbReference>
<accession>A0ABS2GFX0</accession>
<evidence type="ECO:0000256" key="6">
    <source>
        <dbReference type="SAM" id="Phobius"/>
    </source>
</evidence>
<evidence type="ECO:0000256" key="5">
    <source>
        <dbReference type="ARBA" id="ARBA00023136"/>
    </source>
</evidence>
<name>A0ABS2GFX0_9FIRM</name>
<gene>
    <name evidence="8" type="ORF">H6A01_06285</name>
</gene>
<comment type="caution">
    <text evidence="8">The sequence shown here is derived from an EMBL/GenBank/DDBJ whole genome shotgun (WGS) entry which is preliminary data.</text>
</comment>
<keyword evidence="4 6" id="KW-1133">Transmembrane helix</keyword>
<keyword evidence="2" id="KW-1003">Cell membrane</keyword>
<evidence type="ECO:0000256" key="1">
    <source>
        <dbReference type="ARBA" id="ARBA00004651"/>
    </source>
</evidence>
<dbReference type="PANTHER" id="PTHR33545">
    <property type="entry name" value="UPF0750 MEMBRANE PROTEIN YITT-RELATED"/>
    <property type="match status" value="1"/>
</dbReference>
<evidence type="ECO:0000256" key="4">
    <source>
        <dbReference type="ARBA" id="ARBA00022989"/>
    </source>
</evidence>
<dbReference type="CDD" id="cd16380">
    <property type="entry name" value="YitT_C"/>
    <property type="match status" value="1"/>
</dbReference>
<feature type="transmembrane region" description="Helical" evidence="6">
    <location>
        <begin position="77"/>
        <end position="97"/>
    </location>
</feature>
<dbReference type="RefSeq" id="WP_205087941.1">
    <property type="nucleotide sequence ID" value="NZ_JACJLA010000010.1"/>
</dbReference>
<dbReference type="EMBL" id="JACJLA010000010">
    <property type="protein sequence ID" value="MBM6912931.1"/>
    <property type="molecule type" value="Genomic_DNA"/>
</dbReference>
<organism evidence="8 9">
    <name type="scientific">Veillonella magna</name>
    <dbReference type="NCBI Taxonomy" id="464322"/>
    <lineage>
        <taxon>Bacteria</taxon>
        <taxon>Bacillati</taxon>
        <taxon>Bacillota</taxon>
        <taxon>Negativicutes</taxon>
        <taxon>Veillonellales</taxon>
        <taxon>Veillonellaceae</taxon>
        <taxon>Veillonella</taxon>
    </lineage>
</organism>
<evidence type="ECO:0000259" key="7">
    <source>
        <dbReference type="Pfam" id="PF10035"/>
    </source>
</evidence>
<comment type="subcellular location">
    <subcellularLocation>
        <location evidence="1">Cell membrane</location>
        <topology evidence="1">Multi-pass membrane protein</topology>
    </subcellularLocation>
</comment>
<dbReference type="Pfam" id="PF10035">
    <property type="entry name" value="DUF2179"/>
    <property type="match status" value="1"/>
</dbReference>
<feature type="transmembrane region" description="Helical" evidence="6">
    <location>
        <begin position="12"/>
        <end position="31"/>
    </location>
</feature>
<dbReference type="PANTHER" id="PTHR33545:SF5">
    <property type="entry name" value="UPF0750 MEMBRANE PROTEIN YITT"/>
    <property type="match status" value="1"/>
</dbReference>
<feature type="domain" description="DUF2179" evidence="7">
    <location>
        <begin position="222"/>
        <end position="276"/>
    </location>
</feature>